<comment type="function">
    <text evidence="1">Catalyzes the cleavage of beta-carotene at its central double bond (15,15') to yield two molecules of all-trans-retinal.</text>
</comment>
<evidence type="ECO:0000313" key="2">
    <source>
        <dbReference type="EMBL" id="MCP9290069.1"/>
    </source>
</evidence>
<dbReference type="GO" id="GO:0010436">
    <property type="term" value="F:carotenoid dioxygenase activity"/>
    <property type="evidence" value="ECO:0007669"/>
    <property type="project" value="UniProtKB-UniRule"/>
</dbReference>
<dbReference type="GO" id="GO:0005886">
    <property type="term" value="C:plasma membrane"/>
    <property type="evidence" value="ECO:0007669"/>
    <property type="project" value="UniProtKB-SubCell"/>
</dbReference>
<keyword evidence="1" id="KW-1133">Transmembrane helix</keyword>
<dbReference type="Pfam" id="PF15461">
    <property type="entry name" value="BCD"/>
    <property type="match status" value="1"/>
</dbReference>
<dbReference type="EMBL" id="JANDBC010000001">
    <property type="protein sequence ID" value="MCP9290069.1"/>
    <property type="molecule type" value="Genomic_DNA"/>
</dbReference>
<dbReference type="Proteomes" id="UP001139125">
    <property type="component" value="Unassembled WGS sequence"/>
</dbReference>
<feature type="transmembrane region" description="Helical" evidence="1">
    <location>
        <begin position="33"/>
        <end position="52"/>
    </location>
</feature>
<feature type="binding site" evidence="1">
    <location>
        <position position="106"/>
    </location>
    <ligand>
        <name>Fe cation</name>
        <dbReference type="ChEBI" id="CHEBI:24875"/>
    </ligand>
</feature>
<keyword evidence="1" id="KW-0560">Oxidoreductase</keyword>
<feature type="transmembrane region" description="Helical" evidence="1">
    <location>
        <begin position="256"/>
        <end position="276"/>
    </location>
</feature>
<comment type="similarity">
    <text evidence="1">Belongs to the Brp/Blh beta-carotene diooxygenase family.</text>
</comment>
<feature type="transmembrane region" description="Helical" evidence="1">
    <location>
        <begin position="198"/>
        <end position="223"/>
    </location>
</feature>
<dbReference type="EC" id="1.13.11.63" evidence="1"/>
<comment type="catalytic activity">
    <reaction evidence="1">
        <text>all-trans-beta-carotene + O2 = 2 all-trans-retinal</text>
        <dbReference type="Rhea" id="RHEA:32887"/>
        <dbReference type="ChEBI" id="CHEBI:15379"/>
        <dbReference type="ChEBI" id="CHEBI:17579"/>
        <dbReference type="ChEBI" id="CHEBI:17898"/>
        <dbReference type="EC" id="1.13.11.63"/>
    </reaction>
</comment>
<gene>
    <name evidence="2" type="ORF">NM125_00585</name>
</gene>
<feature type="binding site" evidence="1">
    <location>
        <position position="227"/>
    </location>
    <ligand>
        <name>Fe cation</name>
        <dbReference type="ChEBI" id="CHEBI:24875"/>
    </ligand>
</feature>
<comment type="caution">
    <text evidence="2">The sequence shown here is derived from an EMBL/GenBank/DDBJ whole genome shotgun (WGS) entry which is preliminary data.</text>
</comment>
<protein>
    <recommendedName>
        <fullName evidence="1">Probable beta-carotene 15,15'-dioxygenase</fullName>
        <ecNumber evidence="1">1.13.11.63</ecNumber>
    </recommendedName>
</protein>
<keyword evidence="1" id="KW-0408">Iron</keyword>
<comment type="cofactor">
    <cofactor evidence="1">
        <name>Fe(2+)</name>
        <dbReference type="ChEBI" id="CHEBI:29033"/>
    </cofactor>
</comment>
<dbReference type="HAMAP" id="MF_02093">
    <property type="entry name" value="Beta_carotene_diox"/>
    <property type="match status" value="1"/>
</dbReference>
<keyword evidence="1" id="KW-1003">Cell membrane</keyword>
<reference evidence="2" key="1">
    <citation type="submission" date="2022-06" db="EMBL/GenBank/DDBJ databases">
        <title>Gracilimonas sp. CAU 1638 isolated from sea sediment.</title>
        <authorList>
            <person name="Kim W."/>
        </authorList>
    </citation>
    <scope>NUCLEOTIDE SEQUENCE</scope>
    <source>
        <strain evidence="2">CAU 1638</strain>
    </source>
</reference>
<feature type="transmembrane region" description="Helical" evidence="1">
    <location>
        <begin position="73"/>
        <end position="104"/>
    </location>
</feature>
<keyword evidence="1" id="KW-0223">Dioxygenase</keyword>
<dbReference type="GO" id="GO:0005506">
    <property type="term" value="F:iron ion binding"/>
    <property type="evidence" value="ECO:0007669"/>
    <property type="project" value="UniProtKB-UniRule"/>
</dbReference>
<dbReference type="GO" id="GO:0003834">
    <property type="term" value="F:beta-carotene 15,15'-dioxygenase activity"/>
    <property type="evidence" value="ECO:0007669"/>
    <property type="project" value="UniProtKB-EC"/>
</dbReference>
<dbReference type="AlphaFoldDB" id="A0A9X2RF10"/>
<dbReference type="InterPro" id="IPR022270">
    <property type="entry name" value="Blh_diox"/>
</dbReference>
<organism evidence="2 3">
    <name type="scientific">Gracilimonas sediminicola</name>
    <dbReference type="NCBI Taxonomy" id="2952158"/>
    <lineage>
        <taxon>Bacteria</taxon>
        <taxon>Pseudomonadati</taxon>
        <taxon>Balneolota</taxon>
        <taxon>Balneolia</taxon>
        <taxon>Balneolales</taxon>
        <taxon>Balneolaceae</taxon>
        <taxon>Gracilimonas</taxon>
    </lineage>
</organism>
<keyword evidence="1" id="KW-0812">Transmembrane</keyword>
<comment type="caution">
    <text evidence="1">Lacks conserved residue(s) required for the propagation of feature annotation.</text>
</comment>
<evidence type="ECO:0000313" key="3">
    <source>
        <dbReference type="Proteomes" id="UP001139125"/>
    </source>
</evidence>
<keyword evidence="1" id="KW-0472">Membrane</keyword>
<feature type="binding site" evidence="1">
    <location>
        <position position="49"/>
    </location>
    <ligand>
        <name>Fe cation</name>
        <dbReference type="ChEBI" id="CHEBI:24875"/>
    </ligand>
</feature>
<evidence type="ECO:0000256" key="1">
    <source>
        <dbReference type="HAMAP-Rule" id="MF_02093"/>
    </source>
</evidence>
<proteinExistence type="inferred from homology"/>
<dbReference type="RefSeq" id="WP_255131802.1">
    <property type="nucleotide sequence ID" value="NZ_JANDBC010000001.1"/>
</dbReference>
<feature type="transmembrane region" description="Helical" evidence="1">
    <location>
        <begin position="162"/>
        <end position="186"/>
    </location>
</feature>
<keyword evidence="1" id="KW-0479">Metal-binding</keyword>
<dbReference type="NCBIfam" id="TIGR03753">
    <property type="entry name" value="blh_monoox"/>
    <property type="match status" value="1"/>
</dbReference>
<dbReference type="GO" id="GO:0016121">
    <property type="term" value="P:carotene catabolic process"/>
    <property type="evidence" value="ECO:0007669"/>
    <property type="project" value="UniProtKB-UniRule"/>
</dbReference>
<name>A0A9X2RF10_9BACT</name>
<keyword evidence="3" id="KW-1185">Reference proteome</keyword>
<comment type="subcellular location">
    <subcellularLocation>
        <location evidence="1">Cell membrane</location>
        <topology evidence="1">Multi-pass membrane protein</topology>
    </subcellularLocation>
</comment>
<feature type="transmembrane region" description="Helical" evidence="1">
    <location>
        <begin position="282"/>
        <end position="301"/>
    </location>
</feature>
<sequence length="309" mass="35525">MGKTYNQETIHQVTLGFAALITDLLFPEFTEAIRFWVLGIVIILVGMPHGSLDHIIAYHSFPEKNKTEKRIWFYGYYTALMAAYAMLWIWFPLFSFLIFLLITLYHFGQADAERFQLPSLPKNILLYSRGLTIVGLILYGSDPVYISEVVEVITGFPSLSLISGYVEIPVLTLTFASIYPIGYLFVLSFLQRNELPAIYLLDALIVPALFAIADPIFAFSVYFGGWHSYNHIRTMLNYLNNRDLDVSMNWFYKKTLFLSLISYAALAALYFIMQAFGDEDLLVGLLFILISVLTLPHIFIVETMYRKFR</sequence>
<feature type="binding site" evidence="1">
    <location>
        <position position="231"/>
    </location>
    <ligand>
        <name>Fe cation</name>
        <dbReference type="ChEBI" id="CHEBI:24875"/>
    </ligand>
</feature>
<accession>A0A9X2RF10</accession>